<evidence type="ECO:0000313" key="4">
    <source>
        <dbReference type="Proteomes" id="UP000005147"/>
    </source>
</evidence>
<comment type="similarity">
    <text evidence="1">Belongs to the SIS family. PHI subfamily.</text>
</comment>
<dbReference type="GO" id="GO:0016853">
    <property type="term" value="F:isomerase activity"/>
    <property type="evidence" value="ECO:0007669"/>
    <property type="project" value="UniProtKB-KW"/>
</dbReference>
<proteinExistence type="inferred from homology"/>
<dbReference type="GO" id="GO:1901135">
    <property type="term" value="P:carbohydrate derivative metabolic process"/>
    <property type="evidence" value="ECO:0007669"/>
    <property type="project" value="InterPro"/>
</dbReference>
<dbReference type="AlphaFoldDB" id="K1LUI3"/>
<dbReference type="NCBIfam" id="TIGR03127">
    <property type="entry name" value="RuMP_HxlB"/>
    <property type="match status" value="1"/>
</dbReference>
<dbReference type="SUPFAM" id="SSF53697">
    <property type="entry name" value="SIS domain"/>
    <property type="match status" value="1"/>
</dbReference>
<evidence type="ECO:0000313" key="3">
    <source>
        <dbReference type="EMBL" id="EKB55787.1"/>
    </source>
</evidence>
<dbReference type="PANTHER" id="PTHR43443:SF1">
    <property type="entry name" value="3-HEXULOSE-6-PHOSPHATE ISOMERASE"/>
    <property type="match status" value="1"/>
</dbReference>
<dbReference type="Proteomes" id="UP000005147">
    <property type="component" value="Unassembled WGS sequence"/>
</dbReference>
<dbReference type="Gene3D" id="3.40.50.10490">
    <property type="entry name" value="Glucose-6-phosphate isomerase like protein, domain 1"/>
    <property type="match status" value="1"/>
</dbReference>
<evidence type="ECO:0000256" key="1">
    <source>
        <dbReference type="ARBA" id="ARBA00009235"/>
    </source>
</evidence>
<dbReference type="eggNOG" id="COG0794">
    <property type="taxonomic scope" value="Bacteria"/>
</dbReference>
<reference evidence="3 4" key="1">
    <citation type="submission" date="2012-07" db="EMBL/GenBank/DDBJ databases">
        <title>The Genome Sequence of Facklamia ignava CCUG 37419.</title>
        <authorList>
            <consortium name="The Broad Institute Genome Sequencing Platform"/>
            <person name="Earl A."/>
            <person name="Ward D."/>
            <person name="Feldgarden M."/>
            <person name="Gevers D."/>
            <person name="Huys G."/>
            <person name="Walker B."/>
            <person name="Young S.K."/>
            <person name="Zeng Q."/>
            <person name="Gargeya S."/>
            <person name="Fitzgerald M."/>
            <person name="Haas B."/>
            <person name="Abouelleil A."/>
            <person name="Alvarado L."/>
            <person name="Arachchi H.M."/>
            <person name="Berlin A.M."/>
            <person name="Chapman S.B."/>
            <person name="Goldberg J."/>
            <person name="Griggs A."/>
            <person name="Gujja S."/>
            <person name="Hansen M."/>
            <person name="Howarth C."/>
            <person name="Imamovic A."/>
            <person name="Larimer J."/>
            <person name="McCowen C."/>
            <person name="Montmayeur A."/>
            <person name="Murphy C."/>
            <person name="Neiman D."/>
            <person name="Pearson M."/>
            <person name="Priest M."/>
            <person name="Roberts A."/>
            <person name="Saif S."/>
            <person name="Shea T."/>
            <person name="Sisk P."/>
            <person name="Sykes S."/>
            <person name="Wortman J."/>
            <person name="Nusbaum C."/>
            <person name="Birren B."/>
        </authorList>
    </citation>
    <scope>NUCLEOTIDE SEQUENCE [LARGE SCALE GENOMIC DNA]</scope>
    <source>
        <strain evidence="3 4">CCUG 37419</strain>
    </source>
</reference>
<comment type="caution">
    <text evidence="3">The sequence shown here is derived from an EMBL/GenBank/DDBJ whole genome shotgun (WGS) entry which is preliminary data.</text>
</comment>
<keyword evidence="3" id="KW-0413">Isomerase</keyword>
<dbReference type="EMBL" id="AGZE01000026">
    <property type="protein sequence ID" value="EKB55787.1"/>
    <property type="molecule type" value="Genomic_DNA"/>
</dbReference>
<dbReference type="InterPro" id="IPR046348">
    <property type="entry name" value="SIS_dom_sf"/>
</dbReference>
<dbReference type="InterPro" id="IPR001347">
    <property type="entry name" value="SIS_dom"/>
</dbReference>
<dbReference type="HOGENOM" id="CLU_094236_1_1_9"/>
<evidence type="ECO:0000259" key="2">
    <source>
        <dbReference type="PROSITE" id="PS51464"/>
    </source>
</evidence>
<name>K1LUI3_9LACT</name>
<feature type="domain" description="SIS" evidence="2">
    <location>
        <begin position="36"/>
        <end position="177"/>
    </location>
</feature>
<keyword evidence="4" id="KW-1185">Reference proteome</keyword>
<dbReference type="RefSeq" id="WP_006701621.1">
    <property type="nucleotide sequence ID" value="NZ_JH932301.1"/>
</dbReference>
<dbReference type="Pfam" id="PF01380">
    <property type="entry name" value="SIS"/>
    <property type="match status" value="1"/>
</dbReference>
<dbReference type="PROSITE" id="PS51464">
    <property type="entry name" value="SIS"/>
    <property type="match status" value="1"/>
</dbReference>
<dbReference type="PANTHER" id="PTHR43443">
    <property type="entry name" value="3-HEXULOSE-6-PHOSPHATE ISOMERASE"/>
    <property type="match status" value="1"/>
</dbReference>
<accession>K1LUI3</accession>
<dbReference type="GO" id="GO:0097367">
    <property type="term" value="F:carbohydrate derivative binding"/>
    <property type="evidence" value="ECO:0007669"/>
    <property type="project" value="InterPro"/>
</dbReference>
<sequence>MGGRILMGGFENAYTTVLEELKATFESINESEIEELITIITNSDQVFFVGVGRVLLSLKSIAKRWSHLGIKCVVVGDITEPAIKKNDVLIVGSGSGESIIPLEIAKKAKDLQAVVVHIGSNGESSISKLSDLFVRIPVQTKLYLDDEIPSSQPMTSLFEQMLLLLGDVVGLMIIKEKSINLDSLWEFHANLE</sequence>
<dbReference type="STRING" id="883112.HMPREF9707_00974"/>
<dbReference type="InterPro" id="IPR017552">
    <property type="entry name" value="PHI/rmpB"/>
</dbReference>
<organism evidence="3 4">
    <name type="scientific">Falseniella ignava CCUG 37419</name>
    <dbReference type="NCBI Taxonomy" id="883112"/>
    <lineage>
        <taxon>Bacteria</taxon>
        <taxon>Bacillati</taxon>
        <taxon>Bacillota</taxon>
        <taxon>Bacilli</taxon>
        <taxon>Lactobacillales</taxon>
        <taxon>Aerococcaceae</taxon>
        <taxon>Falseniella</taxon>
    </lineage>
</organism>
<dbReference type="PATRIC" id="fig|883112.3.peg.971"/>
<gene>
    <name evidence="3" type="ORF">HMPREF9707_00974</name>
</gene>
<protein>
    <submittedName>
        <fullName evidence="3">6-phospho 3-hexuloisomerase</fullName>
    </submittedName>
</protein>